<sequence>MGAARRFSHSLACCEELATKVSPIRSEGIELQHKDDRIVIDCAIAAKAEYIVMRDLDFVSYGKLAGLSIVTPVKILRLEQN</sequence>
<evidence type="ECO:0008006" key="3">
    <source>
        <dbReference type="Google" id="ProtNLM"/>
    </source>
</evidence>
<evidence type="ECO:0000313" key="2">
    <source>
        <dbReference type="Proteomes" id="UP000006048"/>
    </source>
</evidence>
<dbReference type="HOGENOM" id="CLU_2572894_0_0_12"/>
<dbReference type="KEGG" id="tpx:Turpa_3043"/>
<name>I4B8S5_TURPD</name>
<dbReference type="EMBL" id="CP002959">
    <property type="protein sequence ID" value="AFM13682.1"/>
    <property type="molecule type" value="Genomic_DNA"/>
</dbReference>
<protein>
    <recommendedName>
        <fullName evidence="3">Toxin-antitoxin system toxin component, PIN family</fullName>
    </recommendedName>
</protein>
<organism evidence="1 2">
    <name type="scientific">Turneriella parva (strain ATCC BAA-1111 / DSM 21527 / NCTC 11395 / H)</name>
    <name type="common">Leptospira parva</name>
    <dbReference type="NCBI Taxonomy" id="869212"/>
    <lineage>
        <taxon>Bacteria</taxon>
        <taxon>Pseudomonadati</taxon>
        <taxon>Spirochaetota</taxon>
        <taxon>Spirochaetia</taxon>
        <taxon>Leptospirales</taxon>
        <taxon>Leptospiraceae</taxon>
        <taxon>Turneriella</taxon>
    </lineage>
</organism>
<accession>I4B8S5</accession>
<proteinExistence type="predicted"/>
<dbReference type="Proteomes" id="UP000006048">
    <property type="component" value="Chromosome"/>
</dbReference>
<dbReference type="RefSeq" id="WP_014804183.1">
    <property type="nucleotide sequence ID" value="NC_018020.1"/>
</dbReference>
<dbReference type="STRING" id="869212.Turpa_3043"/>
<gene>
    <name evidence="1" type="ordered locus">Turpa_3043</name>
</gene>
<keyword evidence="2" id="KW-1185">Reference proteome</keyword>
<evidence type="ECO:0000313" key="1">
    <source>
        <dbReference type="EMBL" id="AFM13682.1"/>
    </source>
</evidence>
<reference evidence="1 2" key="1">
    <citation type="submission" date="2012-06" db="EMBL/GenBank/DDBJ databases">
        <title>The complete chromosome of genome of Turneriella parva DSM 21527.</title>
        <authorList>
            <consortium name="US DOE Joint Genome Institute (JGI-PGF)"/>
            <person name="Lucas S."/>
            <person name="Han J."/>
            <person name="Lapidus A."/>
            <person name="Bruce D."/>
            <person name="Goodwin L."/>
            <person name="Pitluck S."/>
            <person name="Peters L."/>
            <person name="Kyrpides N."/>
            <person name="Mavromatis K."/>
            <person name="Ivanova N."/>
            <person name="Mikhailova N."/>
            <person name="Chertkov O."/>
            <person name="Detter J.C."/>
            <person name="Tapia R."/>
            <person name="Han C."/>
            <person name="Land M."/>
            <person name="Hauser L."/>
            <person name="Markowitz V."/>
            <person name="Cheng J.-F."/>
            <person name="Hugenholtz P."/>
            <person name="Woyke T."/>
            <person name="Wu D."/>
            <person name="Gronow S."/>
            <person name="Wellnitz S."/>
            <person name="Brambilla E."/>
            <person name="Klenk H.-P."/>
            <person name="Eisen J.A."/>
        </authorList>
    </citation>
    <scope>NUCLEOTIDE SEQUENCE [LARGE SCALE GENOMIC DNA]</scope>
    <source>
        <strain evidence="2">ATCC BAA-1111 / DSM 21527 / NCTC 11395 / H</strain>
    </source>
</reference>
<dbReference type="AlphaFoldDB" id="I4B8S5"/>